<dbReference type="InterPro" id="IPR004680">
    <property type="entry name" value="Cit_transptr-like_dom"/>
</dbReference>
<organism evidence="8 9">
    <name type="scientific">Candidatus Corynebacterium avicola</name>
    <dbReference type="NCBI Taxonomy" id="2838527"/>
    <lineage>
        <taxon>Bacteria</taxon>
        <taxon>Bacillati</taxon>
        <taxon>Actinomycetota</taxon>
        <taxon>Actinomycetes</taxon>
        <taxon>Mycobacteriales</taxon>
        <taxon>Corynebacteriaceae</taxon>
        <taxon>Corynebacterium</taxon>
    </lineage>
</organism>
<evidence type="ECO:0000313" key="9">
    <source>
        <dbReference type="Proteomes" id="UP000824190"/>
    </source>
</evidence>
<accession>A0A9D1RMZ9</accession>
<feature type="transmembrane region" description="Helical" evidence="6">
    <location>
        <begin position="384"/>
        <end position="411"/>
    </location>
</feature>
<feature type="transmembrane region" description="Helical" evidence="6">
    <location>
        <begin position="183"/>
        <end position="203"/>
    </location>
</feature>
<dbReference type="InterPro" id="IPR003474">
    <property type="entry name" value="Glcn_transporter"/>
</dbReference>
<evidence type="ECO:0000256" key="5">
    <source>
        <dbReference type="ARBA" id="ARBA00023136"/>
    </source>
</evidence>
<protein>
    <submittedName>
        <fullName evidence="8">Citrate:proton symporter</fullName>
    </submittedName>
</protein>
<feature type="transmembrane region" description="Helical" evidence="6">
    <location>
        <begin position="119"/>
        <end position="136"/>
    </location>
</feature>
<feature type="domain" description="Citrate transporter-like" evidence="7">
    <location>
        <begin position="42"/>
        <end position="399"/>
    </location>
</feature>
<evidence type="ECO:0000256" key="4">
    <source>
        <dbReference type="ARBA" id="ARBA00022989"/>
    </source>
</evidence>
<reference evidence="8" key="1">
    <citation type="journal article" date="2021" name="PeerJ">
        <title>Extensive microbial diversity within the chicken gut microbiome revealed by metagenomics and culture.</title>
        <authorList>
            <person name="Gilroy R."/>
            <person name="Ravi A."/>
            <person name="Getino M."/>
            <person name="Pursley I."/>
            <person name="Horton D.L."/>
            <person name="Alikhan N.F."/>
            <person name="Baker D."/>
            <person name="Gharbi K."/>
            <person name="Hall N."/>
            <person name="Watson M."/>
            <person name="Adriaenssens E.M."/>
            <person name="Foster-Nyarko E."/>
            <person name="Jarju S."/>
            <person name="Secka A."/>
            <person name="Antonio M."/>
            <person name="Oren A."/>
            <person name="Chaudhuri R.R."/>
            <person name="La Ragione R."/>
            <person name="Hildebrand F."/>
            <person name="Pallen M.J."/>
        </authorList>
    </citation>
    <scope>NUCLEOTIDE SEQUENCE</scope>
    <source>
        <strain evidence="8">CHK32-1732</strain>
    </source>
</reference>
<proteinExistence type="predicted"/>
<dbReference type="GO" id="GO:0015137">
    <property type="term" value="F:citrate transmembrane transporter activity"/>
    <property type="evidence" value="ECO:0007669"/>
    <property type="project" value="InterPro"/>
</dbReference>
<feature type="transmembrane region" description="Helical" evidence="6">
    <location>
        <begin position="91"/>
        <end position="113"/>
    </location>
</feature>
<evidence type="ECO:0000259" key="7">
    <source>
        <dbReference type="Pfam" id="PF03600"/>
    </source>
</evidence>
<dbReference type="EMBL" id="DXGC01000020">
    <property type="protein sequence ID" value="HIW90497.1"/>
    <property type="molecule type" value="Genomic_DNA"/>
</dbReference>
<keyword evidence="5 6" id="KW-0472">Membrane</keyword>
<keyword evidence="3 6" id="KW-0812">Transmembrane</keyword>
<evidence type="ECO:0000256" key="1">
    <source>
        <dbReference type="ARBA" id="ARBA00004141"/>
    </source>
</evidence>
<name>A0A9D1RMZ9_9CORY</name>
<feature type="transmembrane region" description="Helical" evidence="6">
    <location>
        <begin position="431"/>
        <end position="453"/>
    </location>
</feature>
<feature type="transmembrane region" description="Helical" evidence="6">
    <location>
        <begin position="308"/>
        <end position="329"/>
    </location>
</feature>
<feature type="transmembrane region" description="Helical" evidence="6">
    <location>
        <begin position="143"/>
        <end position="163"/>
    </location>
</feature>
<reference evidence="8" key="2">
    <citation type="submission" date="2021-04" db="EMBL/GenBank/DDBJ databases">
        <authorList>
            <person name="Gilroy R."/>
        </authorList>
    </citation>
    <scope>NUCLEOTIDE SEQUENCE</scope>
    <source>
        <strain evidence="8">CHK32-1732</strain>
    </source>
</reference>
<gene>
    <name evidence="8" type="ORF">H9870_02385</name>
</gene>
<dbReference type="AlphaFoldDB" id="A0A9D1RMZ9"/>
<evidence type="ECO:0000256" key="2">
    <source>
        <dbReference type="ARBA" id="ARBA00022448"/>
    </source>
</evidence>
<dbReference type="GO" id="GO:0015128">
    <property type="term" value="F:gluconate transmembrane transporter activity"/>
    <property type="evidence" value="ECO:0007669"/>
    <property type="project" value="InterPro"/>
</dbReference>
<feature type="transmembrane region" description="Helical" evidence="6">
    <location>
        <begin position="30"/>
        <end position="49"/>
    </location>
</feature>
<keyword evidence="4 6" id="KW-1133">Transmembrane helix</keyword>
<feature type="transmembrane region" description="Helical" evidence="6">
    <location>
        <begin position="253"/>
        <end position="273"/>
    </location>
</feature>
<feature type="transmembrane region" description="Helical" evidence="6">
    <location>
        <begin position="349"/>
        <end position="372"/>
    </location>
</feature>
<keyword evidence="2" id="KW-0813">Transport</keyword>
<feature type="transmembrane region" description="Helical" evidence="6">
    <location>
        <begin position="61"/>
        <end position="79"/>
    </location>
</feature>
<dbReference type="NCBIfam" id="TIGR00784">
    <property type="entry name" value="citMHS"/>
    <property type="match status" value="1"/>
</dbReference>
<comment type="caution">
    <text evidence="8">The sequence shown here is derived from an EMBL/GenBank/DDBJ whole genome shotgun (WGS) entry which is preliminary data.</text>
</comment>
<evidence type="ECO:0000256" key="3">
    <source>
        <dbReference type="ARBA" id="ARBA00022692"/>
    </source>
</evidence>
<dbReference type="GO" id="GO:0005886">
    <property type="term" value="C:plasma membrane"/>
    <property type="evidence" value="ECO:0007669"/>
    <property type="project" value="TreeGrafter"/>
</dbReference>
<dbReference type="Proteomes" id="UP000824190">
    <property type="component" value="Unassembled WGS sequence"/>
</dbReference>
<dbReference type="PANTHER" id="PTHR30354">
    <property type="entry name" value="GNT FAMILY GLUCONATE TRANSPORTER"/>
    <property type="match status" value="1"/>
</dbReference>
<sequence length="454" mass="47380">MQSAGGLTFVGLGIIAVTVGILLRGRSNPIVVMTLVPVVGALIAGYGIQKIGDFYSEGLESVMSVVVMFIFAIIYFGILNDTGLFTPLVKGLIIATRGNVILVALGTAAIGSVVHLDGAGATTFLICIPALLPLYKAMHMSRYVLLAIIATAASVMNMVPWAGPIGRASSVIDQTPVELWQHILPIQGIALVLVFAIAGLLGWKESRRIAKLRQSPEFEGSGDVDVHAIASEFEAREKENQAAVGATMRTGRWVTVTNIVLSLVMLALLMSGWIDPGPVFLIGTTIALVLNFPKSSEQADTLKRHAPNALSMAGVILAAAMFLGVLNGSGMLEEIALSLLNILPDSVGAQIHVIIGLFGVPLDLLTSTDAYYFSVLPVVQETSAAFGVSGTGAAASLIIGNIIGTFVSPFSPALWLAIGLSGGTMGKHLKVTFPIAWAFGAVMVLIALALGLLA</sequence>
<comment type="subcellular location">
    <subcellularLocation>
        <location evidence="1">Membrane</location>
        <topology evidence="1">Multi-pass membrane protein</topology>
    </subcellularLocation>
</comment>
<evidence type="ECO:0000256" key="6">
    <source>
        <dbReference type="SAM" id="Phobius"/>
    </source>
</evidence>
<feature type="transmembrane region" description="Helical" evidence="6">
    <location>
        <begin position="6"/>
        <end position="23"/>
    </location>
</feature>
<dbReference type="Pfam" id="PF03600">
    <property type="entry name" value="CitMHS"/>
    <property type="match status" value="1"/>
</dbReference>
<dbReference type="PANTHER" id="PTHR30354:SF26">
    <property type="entry name" value="TRANSPORTER, PUTATIVE-RELATED"/>
    <property type="match status" value="1"/>
</dbReference>
<feature type="transmembrane region" description="Helical" evidence="6">
    <location>
        <begin position="279"/>
        <end position="296"/>
    </location>
</feature>
<dbReference type="InterPro" id="IPR014738">
    <property type="entry name" value="Citrate_transporter"/>
</dbReference>
<evidence type="ECO:0000313" key="8">
    <source>
        <dbReference type="EMBL" id="HIW90497.1"/>
    </source>
</evidence>